<dbReference type="AlphaFoldDB" id="A5GB14"/>
<dbReference type="Pfam" id="PF06962">
    <property type="entry name" value="rRNA_methylase"/>
    <property type="match status" value="1"/>
</dbReference>
<dbReference type="InterPro" id="IPR010719">
    <property type="entry name" value="MnmM_MeTrfase"/>
</dbReference>
<dbReference type="PANTHER" id="PTHR35276:SF1">
    <property type="entry name" value="TRNA (MNM(5)S(2)U34)-METHYLTRANSFERASE, CHLOROPLASTIC"/>
    <property type="match status" value="1"/>
</dbReference>
<gene>
    <name evidence="1" type="ordered locus">Gura_1022</name>
</gene>
<dbReference type="HOGENOM" id="CLU_079190_1_0_7"/>
<accession>A5GB14</accession>
<proteinExistence type="predicted"/>
<dbReference type="GO" id="GO:0008168">
    <property type="term" value="F:methyltransferase activity"/>
    <property type="evidence" value="ECO:0007669"/>
    <property type="project" value="UniProtKB-KW"/>
</dbReference>
<keyword evidence="1" id="KW-0489">Methyltransferase</keyword>
<dbReference type="PANTHER" id="PTHR35276">
    <property type="entry name" value="S-ADENOSYL-L-METHIONINE-DEPENDENT METHYLTRANSFERASES SUPERFAMILY PROTEIN"/>
    <property type="match status" value="1"/>
</dbReference>
<protein>
    <submittedName>
        <fullName evidence="1">Putative rRNA methylase</fullName>
    </submittedName>
</protein>
<dbReference type="Gene3D" id="3.40.50.150">
    <property type="entry name" value="Vaccinia Virus protein VP39"/>
    <property type="match status" value="1"/>
</dbReference>
<dbReference type="InterPro" id="IPR029063">
    <property type="entry name" value="SAM-dependent_MTases_sf"/>
</dbReference>
<sequence>MSYIDMRGAVGLTHLFLRERVALGDRVVDATCGNGQDTLFLARLVGPLGMVWAFDVQEEALAKARTHLSEAGCLSRVKLLQAGHEQLAAHVEGPVQAVVFNLGYLPGSDKACITLPETTLAALKQSETVLFPGGIIVIAVYTGHPGGREEGAAVEQWVASLPYQSYSVWCSRQINRPSTVPYVIVVEKLVPGEQCGQPHL</sequence>
<name>A5GB14_GEOUR</name>
<organism evidence="1 2">
    <name type="scientific">Geotalea uraniireducens (strain Rf4)</name>
    <name type="common">Geobacter uraniireducens</name>
    <dbReference type="NCBI Taxonomy" id="351605"/>
    <lineage>
        <taxon>Bacteria</taxon>
        <taxon>Pseudomonadati</taxon>
        <taxon>Thermodesulfobacteriota</taxon>
        <taxon>Desulfuromonadia</taxon>
        <taxon>Geobacterales</taxon>
        <taxon>Geobacteraceae</taxon>
        <taxon>Geotalea</taxon>
    </lineage>
</organism>
<evidence type="ECO:0000313" key="1">
    <source>
        <dbReference type="EMBL" id="ABQ25228.1"/>
    </source>
</evidence>
<dbReference type="Proteomes" id="UP000006695">
    <property type="component" value="Chromosome"/>
</dbReference>
<keyword evidence="2" id="KW-1185">Reference proteome</keyword>
<dbReference type="STRING" id="351605.Gura_1022"/>
<evidence type="ECO:0000313" key="2">
    <source>
        <dbReference type="Proteomes" id="UP000006695"/>
    </source>
</evidence>
<dbReference type="RefSeq" id="WP_011937952.1">
    <property type="nucleotide sequence ID" value="NC_009483.1"/>
</dbReference>
<keyword evidence="1" id="KW-0808">Transferase</keyword>
<dbReference type="GO" id="GO:0032259">
    <property type="term" value="P:methylation"/>
    <property type="evidence" value="ECO:0007669"/>
    <property type="project" value="UniProtKB-KW"/>
</dbReference>
<dbReference type="EMBL" id="CP000698">
    <property type="protein sequence ID" value="ABQ25228.1"/>
    <property type="molecule type" value="Genomic_DNA"/>
</dbReference>
<dbReference type="KEGG" id="gur:Gura_1022"/>
<dbReference type="CDD" id="cd02440">
    <property type="entry name" value="AdoMet_MTases"/>
    <property type="match status" value="1"/>
</dbReference>
<reference evidence="1 2" key="1">
    <citation type="submission" date="2007-05" db="EMBL/GenBank/DDBJ databases">
        <title>Complete sequence of Geobacter uraniireducens Rf4.</title>
        <authorList>
            <consortium name="US DOE Joint Genome Institute"/>
            <person name="Copeland A."/>
            <person name="Lucas S."/>
            <person name="Lapidus A."/>
            <person name="Barry K."/>
            <person name="Detter J.C."/>
            <person name="Glavina del Rio T."/>
            <person name="Hammon N."/>
            <person name="Israni S."/>
            <person name="Dalin E."/>
            <person name="Tice H."/>
            <person name="Pitluck S."/>
            <person name="Chertkov O."/>
            <person name="Brettin T."/>
            <person name="Bruce D."/>
            <person name="Han C."/>
            <person name="Schmutz J."/>
            <person name="Larimer F."/>
            <person name="Land M."/>
            <person name="Hauser L."/>
            <person name="Kyrpides N."/>
            <person name="Mikhailova N."/>
            <person name="Shelobolina E."/>
            <person name="Aklujkar M."/>
            <person name="Lovley D."/>
            <person name="Richardson P."/>
        </authorList>
    </citation>
    <scope>NUCLEOTIDE SEQUENCE [LARGE SCALE GENOMIC DNA]</scope>
    <source>
        <strain evidence="1 2">Rf4</strain>
    </source>
</reference>
<dbReference type="SUPFAM" id="SSF53335">
    <property type="entry name" value="S-adenosyl-L-methionine-dependent methyltransferases"/>
    <property type="match status" value="1"/>
</dbReference>